<keyword evidence="3" id="KW-0862">Zinc</keyword>
<dbReference type="SUPFAM" id="SSF57850">
    <property type="entry name" value="RING/U-box"/>
    <property type="match status" value="1"/>
</dbReference>
<gene>
    <name evidence="6" type="ORF">BXZ70DRAFT_905065</name>
</gene>
<evidence type="ECO:0000256" key="3">
    <source>
        <dbReference type="ARBA" id="ARBA00022833"/>
    </source>
</evidence>
<proteinExistence type="predicted"/>
<evidence type="ECO:0000259" key="5">
    <source>
        <dbReference type="PROSITE" id="PS50089"/>
    </source>
</evidence>
<organism evidence="6 7">
    <name type="scientific">Cristinia sonorae</name>
    <dbReference type="NCBI Taxonomy" id="1940300"/>
    <lineage>
        <taxon>Eukaryota</taxon>
        <taxon>Fungi</taxon>
        <taxon>Dikarya</taxon>
        <taxon>Basidiomycota</taxon>
        <taxon>Agaricomycotina</taxon>
        <taxon>Agaricomycetes</taxon>
        <taxon>Agaricomycetidae</taxon>
        <taxon>Agaricales</taxon>
        <taxon>Pleurotineae</taxon>
        <taxon>Stephanosporaceae</taxon>
        <taxon>Cristinia</taxon>
    </lineage>
</organism>
<feature type="domain" description="RING-type" evidence="5">
    <location>
        <begin position="4"/>
        <end position="48"/>
    </location>
</feature>
<dbReference type="PROSITE" id="PS50089">
    <property type="entry name" value="ZF_RING_2"/>
    <property type="match status" value="1"/>
</dbReference>
<evidence type="ECO:0000256" key="4">
    <source>
        <dbReference type="PROSITE-ProRule" id="PRU00175"/>
    </source>
</evidence>
<dbReference type="EMBL" id="JAEVFJ010000006">
    <property type="protein sequence ID" value="KAH8103930.1"/>
    <property type="molecule type" value="Genomic_DNA"/>
</dbReference>
<dbReference type="PROSITE" id="PS00518">
    <property type="entry name" value="ZF_RING_1"/>
    <property type="match status" value="1"/>
</dbReference>
<sequence>MPTCVLCLEVLKDPAALPCGHVFCYECLVQLVRNVQPYVHTHFCPTCRHPYTTTTANPNLVPQHLRPYITPSIRRLSLAYTLPKSQASPEPLETECARLRAENASLKACCGVWSKRARLHAGTTLGLIGMMRVSKDIAMRTRAEKEEVDRKYAALKRSVEETRYDS</sequence>
<evidence type="ECO:0000256" key="1">
    <source>
        <dbReference type="ARBA" id="ARBA00022723"/>
    </source>
</evidence>
<dbReference type="Pfam" id="PF13920">
    <property type="entry name" value="zf-C3HC4_3"/>
    <property type="match status" value="1"/>
</dbReference>
<dbReference type="InterPro" id="IPR017907">
    <property type="entry name" value="Znf_RING_CS"/>
</dbReference>
<name>A0A8K0UW30_9AGAR</name>
<reference evidence="6" key="1">
    <citation type="journal article" date="2021" name="New Phytol.">
        <title>Evolutionary innovations through gain and loss of genes in the ectomycorrhizal Boletales.</title>
        <authorList>
            <person name="Wu G."/>
            <person name="Miyauchi S."/>
            <person name="Morin E."/>
            <person name="Kuo A."/>
            <person name="Drula E."/>
            <person name="Varga T."/>
            <person name="Kohler A."/>
            <person name="Feng B."/>
            <person name="Cao Y."/>
            <person name="Lipzen A."/>
            <person name="Daum C."/>
            <person name="Hundley H."/>
            <person name="Pangilinan J."/>
            <person name="Johnson J."/>
            <person name="Barry K."/>
            <person name="LaButti K."/>
            <person name="Ng V."/>
            <person name="Ahrendt S."/>
            <person name="Min B."/>
            <person name="Choi I.G."/>
            <person name="Park H."/>
            <person name="Plett J.M."/>
            <person name="Magnuson J."/>
            <person name="Spatafora J.W."/>
            <person name="Nagy L.G."/>
            <person name="Henrissat B."/>
            <person name="Grigoriev I.V."/>
            <person name="Yang Z.L."/>
            <person name="Xu J."/>
            <person name="Martin F.M."/>
        </authorList>
    </citation>
    <scope>NUCLEOTIDE SEQUENCE</scope>
    <source>
        <strain evidence="6">KKN 215</strain>
    </source>
</reference>
<protein>
    <recommendedName>
        <fullName evidence="5">RING-type domain-containing protein</fullName>
    </recommendedName>
</protein>
<dbReference type="GO" id="GO:0008270">
    <property type="term" value="F:zinc ion binding"/>
    <property type="evidence" value="ECO:0007669"/>
    <property type="project" value="UniProtKB-KW"/>
</dbReference>
<dbReference type="Gene3D" id="3.30.40.10">
    <property type="entry name" value="Zinc/RING finger domain, C3HC4 (zinc finger)"/>
    <property type="match status" value="1"/>
</dbReference>
<dbReference type="InterPro" id="IPR013083">
    <property type="entry name" value="Znf_RING/FYVE/PHD"/>
</dbReference>
<dbReference type="Proteomes" id="UP000813824">
    <property type="component" value="Unassembled WGS sequence"/>
</dbReference>
<dbReference type="SMART" id="SM00184">
    <property type="entry name" value="RING"/>
    <property type="match status" value="1"/>
</dbReference>
<accession>A0A8K0UW30</accession>
<keyword evidence="7" id="KW-1185">Reference proteome</keyword>
<evidence type="ECO:0000313" key="6">
    <source>
        <dbReference type="EMBL" id="KAH8103930.1"/>
    </source>
</evidence>
<keyword evidence="2 4" id="KW-0863">Zinc-finger</keyword>
<dbReference type="OrthoDB" id="6270329at2759"/>
<evidence type="ECO:0000256" key="2">
    <source>
        <dbReference type="ARBA" id="ARBA00022771"/>
    </source>
</evidence>
<evidence type="ECO:0000313" key="7">
    <source>
        <dbReference type="Proteomes" id="UP000813824"/>
    </source>
</evidence>
<dbReference type="AlphaFoldDB" id="A0A8K0UW30"/>
<comment type="caution">
    <text evidence="6">The sequence shown here is derived from an EMBL/GenBank/DDBJ whole genome shotgun (WGS) entry which is preliminary data.</text>
</comment>
<keyword evidence="1" id="KW-0479">Metal-binding</keyword>
<dbReference type="InterPro" id="IPR001841">
    <property type="entry name" value="Znf_RING"/>
</dbReference>